<comment type="subcellular location">
    <subcellularLocation>
        <location evidence="1">Nucleus</location>
    </subcellularLocation>
</comment>
<dbReference type="Pfam" id="PF11951">
    <property type="entry name" value="Fungal_trans_2"/>
    <property type="match status" value="1"/>
</dbReference>
<evidence type="ECO:0000256" key="2">
    <source>
        <dbReference type="ARBA" id="ARBA00023242"/>
    </source>
</evidence>
<dbReference type="PANTHER" id="PTHR37534:SF47">
    <property type="entry name" value="ZN(2)-C6 FUNGAL-TYPE DOMAIN-CONTAINING PROTEIN"/>
    <property type="match status" value="1"/>
</dbReference>
<proteinExistence type="predicted"/>
<dbReference type="GO" id="GO:0003700">
    <property type="term" value="F:DNA-binding transcription factor activity"/>
    <property type="evidence" value="ECO:0007669"/>
    <property type="project" value="TreeGrafter"/>
</dbReference>
<feature type="region of interest" description="Disordered" evidence="3">
    <location>
        <begin position="1"/>
        <end position="33"/>
    </location>
</feature>
<dbReference type="PANTHER" id="PTHR37534">
    <property type="entry name" value="TRANSCRIPTIONAL ACTIVATOR PROTEIN UGA3"/>
    <property type="match status" value="1"/>
</dbReference>
<dbReference type="EMBL" id="JADCTT010000001">
    <property type="protein sequence ID" value="KAF9758317.1"/>
    <property type="molecule type" value="Genomic_DNA"/>
</dbReference>
<reference evidence="4" key="1">
    <citation type="submission" date="2020-10" db="EMBL/GenBank/DDBJ databases">
        <title>High-Quality Genome Resource of Clonostachys rosea strain S41 by Oxford Nanopore Long-Read Sequencing.</title>
        <authorList>
            <person name="Wang H."/>
        </authorList>
    </citation>
    <scope>NUCLEOTIDE SEQUENCE</scope>
    <source>
        <strain evidence="4">S41</strain>
    </source>
</reference>
<organism evidence="4 5">
    <name type="scientific">Bionectria ochroleuca</name>
    <name type="common">Gliocladium roseum</name>
    <dbReference type="NCBI Taxonomy" id="29856"/>
    <lineage>
        <taxon>Eukaryota</taxon>
        <taxon>Fungi</taxon>
        <taxon>Dikarya</taxon>
        <taxon>Ascomycota</taxon>
        <taxon>Pezizomycotina</taxon>
        <taxon>Sordariomycetes</taxon>
        <taxon>Hypocreomycetidae</taxon>
        <taxon>Hypocreales</taxon>
        <taxon>Bionectriaceae</taxon>
        <taxon>Clonostachys</taxon>
    </lineage>
</organism>
<dbReference type="GO" id="GO:0045944">
    <property type="term" value="P:positive regulation of transcription by RNA polymerase II"/>
    <property type="evidence" value="ECO:0007669"/>
    <property type="project" value="TreeGrafter"/>
</dbReference>
<comment type="caution">
    <text evidence="4">The sequence shown here is derived from an EMBL/GenBank/DDBJ whole genome shotgun (WGS) entry which is preliminary data.</text>
</comment>
<accession>A0A8H7TV66</accession>
<evidence type="ECO:0000256" key="3">
    <source>
        <dbReference type="SAM" id="MobiDB-lite"/>
    </source>
</evidence>
<sequence length="659" mass="72899">MAGLPETDVPRTEPAPSTSSGRPDVQRSKNPGIQEALSTEELGEVGWARLDFGDASFTPFLPFNGCSPILEMPDHPAADIPSQPCFGTSINFDETLPLHNILNGQNAFSSMGDSSECPASAILPCSLDPLPSSPITYEFAGGNIAEWLERTPEQLEPDLNSLDAMWNPRSSRAEPEEPGIIDDTVMFRLFQEIDIPRDSPENIARIYDRRVCEVLCMYGGANGNPWRKIVWPLAQEHPALYHAIAAMTYFQMSKFISEGVTHFKNSIQELATGSNSSSMRLEVALVITLVLAFAQTWHYPRSSNGTRFTRRARPLVKRALAAFPGLQTSESSICLSFLANTWMYQDTITRITCTDAQEIDLELMTSCSQLSLRNSSELPIDPLMGCAGTLFPLIGRVGDLVRRVRRARQAINSPATVSYAAELKGSIEAWVPPIDLEVPFGCQSPNLSTSDLVQTANVFKWSTILLLYQAVPELPRKLSFSEMAQKILVLVATVSLKSRALIFHVLPLMIAGCEVIDAEDKAWVRSRWKSMSSDMTSGIVERCLELTLEVWRRRESHANLCASCLNSTHGSTNETLPALAPGVINSQMGPEALRSDSGVGESFCQSCLADDARVPSEFFDFSTFATHTRPRMTSGHREYLVTSKDHWFSIMEEWGWEGN</sequence>
<evidence type="ECO:0000313" key="4">
    <source>
        <dbReference type="EMBL" id="KAF9758317.1"/>
    </source>
</evidence>
<dbReference type="GO" id="GO:0000976">
    <property type="term" value="F:transcription cis-regulatory region binding"/>
    <property type="evidence" value="ECO:0007669"/>
    <property type="project" value="TreeGrafter"/>
</dbReference>
<dbReference type="Proteomes" id="UP000616885">
    <property type="component" value="Unassembled WGS sequence"/>
</dbReference>
<gene>
    <name evidence="4" type="ORF">IM811_000011</name>
</gene>
<dbReference type="GO" id="GO:0005634">
    <property type="term" value="C:nucleus"/>
    <property type="evidence" value="ECO:0007669"/>
    <property type="project" value="UniProtKB-SubCell"/>
</dbReference>
<evidence type="ECO:0000256" key="1">
    <source>
        <dbReference type="ARBA" id="ARBA00004123"/>
    </source>
</evidence>
<name>A0A8H7TV66_BIOOC</name>
<dbReference type="AlphaFoldDB" id="A0A8H7TV66"/>
<keyword evidence="2" id="KW-0539">Nucleus</keyword>
<protein>
    <recommendedName>
        <fullName evidence="6">Transcription factor domain-containing protein</fullName>
    </recommendedName>
</protein>
<dbReference type="InterPro" id="IPR021858">
    <property type="entry name" value="Fun_TF"/>
</dbReference>
<evidence type="ECO:0000313" key="5">
    <source>
        <dbReference type="Proteomes" id="UP000616885"/>
    </source>
</evidence>
<evidence type="ECO:0008006" key="6">
    <source>
        <dbReference type="Google" id="ProtNLM"/>
    </source>
</evidence>